<dbReference type="Pfam" id="PF14299">
    <property type="entry name" value="PP2"/>
    <property type="match status" value="1"/>
</dbReference>
<comment type="caution">
    <text evidence="3">The sequence shown here is derived from an EMBL/GenBank/DDBJ whole genome shotgun (WGS) entry which is preliminary data.</text>
</comment>
<gene>
    <name evidence="3" type="ORF">BGZ80_008730</name>
</gene>
<feature type="region of interest" description="Disordered" evidence="1">
    <location>
        <begin position="728"/>
        <end position="762"/>
    </location>
</feature>
<evidence type="ECO:0000259" key="2">
    <source>
        <dbReference type="PROSITE" id="PS50181"/>
    </source>
</evidence>
<dbReference type="Pfam" id="PF04194">
    <property type="entry name" value="PDCD2_C"/>
    <property type="match status" value="1"/>
</dbReference>
<feature type="compositionally biased region" description="Low complexity" evidence="1">
    <location>
        <begin position="499"/>
        <end position="519"/>
    </location>
</feature>
<evidence type="ECO:0000313" key="3">
    <source>
        <dbReference type="EMBL" id="KAG0016973.1"/>
    </source>
</evidence>
<keyword evidence="4" id="KW-1185">Reference proteome</keyword>
<proteinExistence type="predicted"/>
<evidence type="ECO:0000256" key="1">
    <source>
        <dbReference type="SAM" id="MobiDB-lite"/>
    </source>
</evidence>
<dbReference type="GO" id="GO:0005737">
    <property type="term" value="C:cytoplasm"/>
    <property type="evidence" value="ECO:0007669"/>
    <property type="project" value="InterPro"/>
</dbReference>
<dbReference type="Pfam" id="PF12937">
    <property type="entry name" value="F-box-like"/>
    <property type="match status" value="1"/>
</dbReference>
<accession>A0A9P6MX02</accession>
<dbReference type="InterPro" id="IPR025886">
    <property type="entry name" value="PP2-like"/>
</dbReference>
<dbReference type="GO" id="GO:0030490">
    <property type="term" value="P:maturation of SSU-rRNA"/>
    <property type="evidence" value="ECO:0007669"/>
    <property type="project" value="TreeGrafter"/>
</dbReference>
<feature type="compositionally biased region" description="Acidic residues" evidence="1">
    <location>
        <begin position="415"/>
        <end position="424"/>
    </location>
</feature>
<feature type="compositionally biased region" description="Acidic residues" evidence="1">
    <location>
        <begin position="739"/>
        <end position="752"/>
    </location>
</feature>
<dbReference type="PANTHER" id="PTHR47524:SF1">
    <property type="entry name" value="20S RRNA ACCUMULATION PROTEIN 4"/>
    <property type="match status" value="1"/>
</dbReference>
<organism evidence="3 4">
    <name type="scientific">Entomortierella chlamydospora</name>
    <dbReference type="NCBI Taxonomy" id="101097"/>
    <lineage>
        <taxon>Eukaryota</taxon>
        <taxon>Fungi</taxon>
        <taxon>Fungi incertae sedis</taxon>
        <taxon>Mucoromycota</taxon>
        <taxon>Mortierellomycotina</taxon>
        <taxon>Mortierellomycetes</taxon>
        <taxon>Mortierellales</taxon>
        <taxon>Mortierellaceae</taxon>
        <taxon>Entomortierella</taxon>
    </lineage>
</organism>
<feature type="region of interest" description="Disordered" evidence="1">
    <location>
        <begin position="91"/>
        <end position="199"/>
    </location>
</feature>
<feature type="domain" description="F-box" evidence="2">
    <location>
        <begin position="31"/>
        <end position="77"/>
    </location>
</feature>
<feature type="region of interest" description="Disordered" evidence="1">
    <location>
        <begin position="403"/>
        <end position="424"/>
    </location>
</feature>
<sequence length="990" mass="108548">MDHDTHMSDSSHSAERPGFTHEVPSKRSNRKLSLTDMPVEVLTQIALKLPCKEFGRFLQVNRSIHDIANSHYIWHQRFATRFGQSILKSKLEDAKTKPASNTPSRPPSPRFPPDANTNSSNNGSPSTVTSQIYQGYYHNHQDPTSSTSTPVSSVPSSPQSAHSQILAPAGNSSSSDNDERPNDDIAATKDQSVEKGKGRKIDLRKTTEISKDILIELYRQYSRMTLPAEDMQICHMGDRYWKMIESRSSTFGRLAQLQSVWWMDVVAIFRGVPPGRYKVQWRVKVTSDAPIVNSEFRAVLFDKDEEGTSDKPDSIHFKPRNVQEFTERTDTKVTKADRKPFRNLFRKDFTVLELPGDLIIEDDFQNVFLQIRNHEGWKSGLCIDYVRLVDMDDPEKSIHRLVFRGEGSSPPTSGSEEEVNDEGEEYYVTGTSSSLPWFQTALGISPDRSGGNKGNGGGGNKGNGGGGNSSRNNHAATNKKLADTTSSIKNLQIGTSTVSGSKGTNSTSANNSNANGNNKNGKKPKKNTSNGAKSASTPAPAKKSTGPVLLGLPDSPMEHQDDVDPYITKIGGVPSWLDQDMPAPSKYGICGACGKNLYLILQAYVPLERSPYDRVVYVWACNQRLCMRKNGSFRVIRALKLNPEYAQKLEKKSKPAAAPAPITAPGVVTAVNPFAASGAFDMGSALFGGSGSGFNPFAPPSSTVNPFAPPMGFGVGAPAPAVISFASITSTNVPKEDPSSDSEEEEEEEDVASESTEWPENLPAFDPHYLYITEEVLEKSDSIDDDISQRYGHLLALEEAAADGDDEDGAGGSGSGGATWSGEAYEKAALPKGVDKAFQKFTERVQSWPEQCVRYDFPGVPLLFSYSDRTAQSLLPPNVTQHSKHTTPSAHRIPKCPACKGPRGFEFQLMPNLLSMLDVTSKKYLSEEEKQSLKERKGAQVFDIGMEWGTILVYSCVEDCFGMKAQNEESSSDNQKVKYFEEVALVQFED</sequence>
<feature type="region of interest" description="Disordered" evidence="1">
    <location>
        <begin position="1"/>
        <end position="31"/>
    </location>
</feature>
<dbReference type="Proteomes" id="UP000703661">
    <property type="component" value="Unassembled WGS sequence"/>
</dbReference>
<dbReference type="InterPro" id="IPR001810">
    <property type="entry name" value="F-box_dom"/>
</dbReference>
<name>A0A9P6MX02_9FUNG</name>
<feature type="compositionally biased region" description="Basic and acidic residues" evidence="1">
    <location>
        <begin position="1"/>
        <end position="25"/>
    </location>
</feature>
<dbReference type="EMBL" id="JAAAID010000484">
    <property type="protein sequence ID" value="KAG0016973.1"/>
    <property type="molecule type" value="Genomic_DNA"/>
</dbReference>
<dbReference type="PROSITE" id="PS50181">
    <property type="entry name" value="FBOX"/>
    <property type="match status" value="1"/>
</dbReference>
<dbReference type="InterPro" id="IPR036047">
    <property type="entry name" value="F-box-like_dom_sf"/>
</dbReference>
<feature type="compositionally biased region" description="Low complexity" evidence="1">
    <location>
        <begin position="143"/>
        <end position="158"/>
    </location>
</feature>
<dbReference type="Gene3D" id="1.20.1280.50">
    <property type="match status" value="1"/>
</dbReference>
<feature type="compositionally biased region" description="Low complexity" evidence="1">
    <location>
        <begin position="527"/>
        <end position="545"/>
    </location>
</feature>
<feature type="compositionally biased region" description="Polar residues" evidence="1">
    <location>
        <begin position="483"/>
        <end position="498"/>
    </location>
</feature>
<reference evidence="3" key="1">
    <citation type="journal article" date="2020" name="Fungal Divers.">
        <title>Resolving the Mortierellaceae phylogeny through synthesis of multi-gene phylogenetics and phylogenomics.</title>
        <authorList>
            <person name="Vandepol N."/>
            <person name="Liber J."/>
            <person name="Desiro A."/>
            <person name="Na H."/>
            <person name="Kennedy M."/>
            <person name="Barry K."/>
            <person name="Grigoriev I.V."/>
            <person name="Miller A.N."/>
            <person name="O'Donnell K."/>
            <person name="Stajich J.E."/>
            <person name="Bonito G."/>
        </authorList>
    </citation>
    <scope>NUCLEOTIDE SEQUENCE</scope>
    <source>
        <strain evidence="3">NRRL 2769</strain>
    </source>
</reference>
<feature type="region of interest" description="Disordered" evidence="1">
    <location>
        <begin position="441"/>
        <end position="553"/>
    </location>
</feature>
<dbReference type="AlphaFoldDB" id="A0A9P6MX02"/>
<feature type="compositionally biased region" description="Gly residues" evidence="1">
    <location>
        <begin position="451"/>
        <end position="468"/>
    </location>
</feature>
<dbReference type="SMART" id="SM00256">
    <property type="entry name" value="FBOX"/>
    <property type="match status" value="1"/>
</dbReference>
<dbReference type="PANTHER" id="PTHR47524">
    <property type="entry name" value="20S RRNA ACCUMULATION PROTEIN 4"/>
    <property type="match status" value="1"/>
</dbReference>
<feature type="compositionally biased region" description="Low complexity" evidence="1">
    <location>
        <begin position="116"/>
        <end position="130"/>
    </location>
</feature>
<protein>
    <recommendedName>
        <fullName evidence="2">F-box domain-containing protein</fullName>
    </recommendedName>
</protein>
<dbReference type="InterPro" id="IPR007320">
    <property type="entry name" value="PDCD2_C"/>
</dbReference>
<dbReference type="SUPFAM" id="SSF81383">
    <property type="entry name" value="F-box domain"/>
    <property type="match status" value="1"/>
</dbReference>
<feature type="compositionally biased region" description="Low complexity" evidence="1">
    <location>
        <begin position="405"/>
        <end position="414"/>
    </location>
</feature>
<dbReference type="OrthoDB" id="443682at2759"/>
<evidence type="ECO:0000313" key="4">
    <source>
        <dbReference type="Proteomes" id="UP000703661"/>
    </source>
</evidence>
<feature type="compositionally biased region" description="Basic and acidic residues" evidence="1">
    <location>
        <begin position="177"/>
        <end position="199"/>
    </location>
</feature>